<name>A0A2S7TZ84_9BACT</name>
<evidence type="ECO:0000313" key="1">
    <source>
        <dbReference type="EMBL" id="PQJ27372.1"/>
    </source>
</evidence>
<accession>A0A2S7TZ84</accession>
<protein>
    <submittedName>
        <fullName evidence="1">Uncharacterized protein</fullName>
    </submittedName>
</protein>
<organism evidence="1 2">
    <name type="scientific">Rubritalea profundi</name>
    <dbReference type="NCBI Taxonomy" id="1658618"/>
    <lineage>
        <taxon>Bacteria</taxon>
        <taxon>Pseudomonadati</taxon>
        <taxon>Verrucomicrobiota</taxon>
        <taxon>Verrucomicrobiia</taxon>
        <taxon>Verrucomicrobiales</taxon>
        <taxon>Rubritaleaceae</taxon>
        <taxon>Rubritalea</taxon>
    </lineage>
</organism>
<keyword evidence="2" id="KW-1185">Reference proteome</keyword>
<dbReference type="Proteomes" id="UP000239907">
    <property type="component" value="Unassembled WGS sequence"/>
</dbReference>
<comment type="caution">
    <text evidence="1">The sequence shown here is derived from an EMBL/GenBank/DDBJ whole genome shotgun (WGS) entry which is preliminary data.</text>
</comment>
<evidence type="ECO:0000313" key="2">
    <source>
        <dbReference type="Proteomes" id="UP000239907"/>
    </source>
</evidence>
<reference evidence="1 2" key="1">
    <citation type="submission" date="2016-12" db="EMBL/GenBank/DDBJ databases">
        <title>Study of bacterial adaptation to deep sea.</title>
        <authorList>
            <person name="Song J."/>
            <person name="Yoshizawa S."/>
            <person name="Kogure K."/>
        </authorList>
    </citation>
    <scope>NUCLEOTIDE SEQUENCE [LARGE SCALE GENOMIC DNA]</scope>
    <source>
        <strain evidence="1 2">SAORIC-165</strain>
    </source>
</reference>
<sequence length="120" mass="13879">MCVVIALKDKEYDAWFSSCCRGGDTSIPLKGSYTWTTLNYDSSRKHELITLIPIDPEVSFYSLKWETQLEDGSVFLASPDDLENERDSSRWLRPVNPILFSKHFEDSPFTLHMNPQLETE</sequence>
<dbReference type="EMBL" id="MQWA01000001">
    <property type="protein sequence ID" value="PQJ27372.1"/>
    <property type="molecule type" value="Genomic_DNA"/>
</dbReference>
<dbReference type="AlphaFoldDB" id="A0A2S7TZ84"/>
<gene>
    <name evidence="1" type="ORF">BSZ32_01910</name>
</gene>
<proteinExistence type="predicted"/>